<dbReference type="EMBL" id="FPBD01000006">
    <property type="protein sequence ID" value="SFU02154.1"/>
    <property type="molecule type" value="Genomic_DNA"/>
</dbReference>
<protein>
    <submittedName>
        <fullName evidence="1">Uncharacterized protein</fullName>
    </submittedName>
</protein>
<evidence type="ECO:0000313" key="2">
    <source>
        <dbReference type="Proteomes" id="UP000183371"/>
    </source>
</evidence>
<dbReference type="AlphaFoldDB" id="A0A1I7CRZ1"/>
<keyword evidence="2" id="KW-1185">Reference proteome</keyword>
<name>A0A1I7CRZ1_9HYPH</name>
<gene>
    <name evidence="1" type="ORF">SAMN05444141_106346</name>
</gene>
<sequence length="359" mass="40777">MAFQVEQTCCVSDEIPFADVVAPDNVMNTPGMLSRKERRLLYSLGKSVYTGRGVVVDAGSFMGASCVGMAQGIMDSQSVESSNVGTTQSQRKLIYGYELGVMPAPSNGQVKHKQFGDVNYEFGTSFVHVLKENIAPFKHMVQMNVGDLLEQTWQGEPIEICFLDVCKSVELNQHVNKQFLPHLIPGVSRLIQQDFYFDRLPWCKVTMGYLSEYFEWQGQAMSSAIYKLMKPIPEDVLNYDPFTQGSLKECLRYHDMHEQTFHDDRDRMLLGLSRAFLMALKGDKQGALSYLKGVKRSYGDCFEDPVRGEMNAIRYNRTVQQIKTGFILNHWGEYKVQNALHLPDVKSMMQGIFGKRLHS</sequence>
<dbReference type="RefSeq" id="WP_054784370.1">
    <property type="nucleotide sequence ID" value="NZ_FPBD01000006.1"/>
</dbReference>
<accession>A0A1I7CRZ1</accession>
<reference evidence="2" key="1">
    <citation type="submission" date="2016-10" db="EMBL/GenBank/DDBJ databases">
        <authorList>
            <person name="Varghese N."/>
            <person name="Submissions S."/>
        </authorList>
    </citation>
    <scope>NUCLEOTIDE SEQUENCE [LARGE SCALE GENOMIC DNA]</scope>
    <source>
        <strain evidence="2">DSM 17465</strain>
    </source>
</reference>
<dbReference type="Proteomes" id="UP000183371">
    <property type="component" value="Unassembled WGS sequence"/>
</dbReference>
<organism evidence="1 2">
    <name type="scientific">Pseudovibrio denitrificans</name>
    <dbReference type="NCBI Taxonomy" id="258256"/>
    <lineage>
        <taxon>Bacteria</taxon>
        <taxon>Pseudomonadati</taxon>
        <taxon>Pseudomonadota</taxon>
        <taxon>Alphaproteobacteria</taxon>
        <taxon>Hyphomicrobiales</taxon>
        <taxon>Stappiaceae</taxon>
        <taxon>Pseudovibrio</taxon>
    </lineage>
</organism>
<evidence type="ECO:0000313" key="1">
    <source>
        <dbReference type="EMBL" id="SFU02154.1"/>
    </source>
</evidence>
<proteinExistence type="predicted"/>